<protein>
    <submittedName>
        <fullName evidence="2">Uncharacterized protein</fullName>
    </submittedName>
</protein>
<evidence type="ECO:0000313" key="3">
    <source>
        <dbReference type="Proteomes" id="UP000886595"/>
    </source>
</evidence>
<dbReference type="AlphaFoldDB" id="A0A8X7VNK6"/>
<accession>A0A8X7VNK6</accession>
<feature type="compositionally biased region" description="Basic residues" evidence="1">
    <location>
        <begin position="79"/>
        <end position="96"/>
    </location>
</feature>
<evidence type="ECO:0000313" key="2">
    <source>
        <dbReference type="EMBL" id="KAG2314555.1"/>
    </source>
</evidence>
<comment type="caution">
    <text evidence="2">The sequence shown here is derived from an EMBL/GenBank/DDBJ whole genome shotgun (WGS) entry which is preliminary data.</text>
</comment>
<dbReference type="Proteomes" id="UP000886595">
    <property type="component" value="Unassembled WGS sequence"/>
</dbReference>
<reference evidence="2 3" key="1">
    <citation type="submission" date="2020-02" db="EMBL/GenBank/DDBJ databases">
        <authorList>
            <person name="Ma Q."/>
            <person name="Huang Y."/>
            <person name="Song X."/>
            <person name="Pei D."/>
        </authorList>
    </citation>
    <scope>NUCLEOTIDE SEQUENCE [LARGE SCALE GENOMIC DNA]</scope>
    <source>
        <strain evidence="2">Sxm20200214</strain>
        <tissue evidence="2">Leaf</tissue>
    </source>
</reference>
<dbReference type="EMBL" id="JAAMPC010000004">
    <property type="protein sequence ID" value="KAG2314555.1"/>
    <property type="molecule type" value="Genomic_DNA"/>
</dbReference>
<proteinExistence type="predicted"/>
<feature type="region of interest" description="Disordered" evidence="1">
    <location>
        <begin position="63"/>
        <end position="160"/>
    </location>
</feature>
<organism evidence="2 3">
    <name type="scientific">Brassica carinata</name>
    <name type="common">Ethiopian mustard</name>
    <name type="synonym">Abyssinian cabbage</name>
    <dbReference type="NCBI Taxonomy" id="52824"/>
    <lineage>
        <taxon>Eukaryota</taxon>
        <taxon>Viridiplantae</taxon>
        <taxon>Streptophyta</taxon>
        <taxon>Embryophyta</taxon>
        <taxon>Tracheophyta</taxon>
        <taxon>Spermatophyta</taxon>
        <taxon>Magnoliopsida</taxon>
        <taxon>eudicotyledons</taxon>
        <taxon>Gunneridae</taxon>
        <taxon>Pentapetalae</taxon>
        <taxon>rosids</taxon>
        <taxon>malvids</taxon>
        <taxon>Brassicales</taxon>
        <taxon>Brassicaceae</taxon>
        <taxon>Brassiceae</taxon>
        <taxon>Brassica</taxon>
    </lineage>
</organism>
<evidence type="ECO:0000256" key="1">
    <source>
        <dbReference type="SAM" id="MobiDB-lite"/>
    </source>
</evidence>
<feature type="compositionally biased region" description="Acidic residues" evidence="1">
    <location>
        <begin position="100"/>
        <end position="109"/>
    </location>
</feature>
<sequence length="160" mass="18487">MVNEIRQGNRSVKKYERYFYGLPIVRQRSEQELIEMAKDGLKEEIREGLETEEFPTLEALFEEAEEVEEMLKETPPSSPRKRRRRSNDHRPRKRARKADEEGDPEDEGYDYVPRPNPDESASDESASDEDVNSSDEDVTSSDEDVNSFDKYGNSTSDSDA</sequence>
<keyword evidence="3" id="KW-1185">Reference proteome</keyword>
<name>A0A8X7VNK6_BRACI</name>
<feature type="compositionally biased region" description="Acidic residues" evidence="1">
    <location>
        <begin position="120"/>
        <end position="146"/>
    </location>
</feature>
<gene>
    <name evidence="2" type="ORF">Bca52824_017677</name>
</gene>